<keyword evidence="7" id="KW-0677">Repeat</keyword>
<keyword evidence="10" id="KW-0472">Membrane</keyword>
<dbReference type="SMART" id="SM00409">
    <property type="entry name" value="IG"/>
    <property type="match status" value="2"/>
</dbReference>
<evidence type="ECO:0000256" key="2">
    <source>
        <dbReference type="ARBA" id="ARBA00004435"/>
    </source>
</evidence>
<evidence type="ECO:0000256" key="4">
    <source>
        <dbReference type="ARBA" id="ARBA00022475"/>
    </source>
</evidence>
<dbReference type="GO" id="GO:0099170">
    <property type="term" value="P:postsynaptic modulation of chemical synaptic transmission"/>
    <property type="evidence" value="ECO:0007669"/>
    <property type="project" value="Ensembl"/>
</dbReference>
<dbReference type="InterPro" id="IPR003599">
    <property type="entry name" value="Ig_sub"/>
</dbReference>
<dbReference type="InterPro" id="IPR013106">
    <property type="entry name" value="Ig_V-set"/>
</dbReference>
<evidence type="ECO:0000259" key="20">
    <source>
        <dbReference type="PROSITE" id="PS50835"/>
    </source>
</evidence>
<evidence type="ECO:0000313" key="22">
    <source>
        <dbReference type="Proteomes" id="UP000233220"/>
    </source>
</evidence>
<dbReference type="PANTHER" id="PTHR44783:SF1">
    <property type="entry name" value="CXADR-LIKE MEMBRANE PROTEIN"/>
    <property type="match status" value="1"/>
</dbReference>
<keyword evidence="13" id="KW-0393">Immunoglobulin domain</keyword>
<evidence type="ECO:0000256" key="18">
    <source>
        <dbReference type="SAM" id="MobiDB-lite"/>
    </source>
</evidence>
<keyword evidence="12" id="KW-0325">Glycoprotein</keyword>
<keyword evidence="3" id="KW-0796">Tight junction</keyword>
<feature type="domain" description="Ig-like" evidence="20">
    <location>
        <begin position="135"/>
        <end position="224"/>
    </location>
</feature>
<gene>
    <name evidence="21" type="primary">CLMP</name>
</gene>
<evidence type="ECO:0000256" key="1">
    <source>
        <dbReference type="ARBA" id="ARBA00004251"/>
    </source>
</evidence>
<dbReference type="Pfam" id="PF13895">
    <property type="entry name" value="Ig_2"/>
    <property type="match status" value="1"/>
</dbReference>
<protein>
    <recommendedName>
        <fullName evidence="15">CXADR-like membrane protein</fullName>
    </recommendedName>
    <alternativeName>
        <fullName evidence="17">Adipocyte adhesion molecule</fullName>
    </alternativeName>
    <alternativeName>
        <fullName evidence="16">Coxsackie- and adenovirus receptor-like membrane protein</fullName>
    </alternativeName>
</protein>
<feature type="chain" id="PRO_5014424787" description="CXADR-like membrane protein" evidence="19">
    <location>
        <begin position="19"/>
        <end position="325"/>
    </location>
</feature>
<dbReference type="GeneTree" id="ENSGT00940000161031"/>
<dbReference type="InterPro" id="IPR007110">
    <property type="entry name" value="Ig-like_dom"/>
</dbReference>
<evidence type="ECO:0000256" key="8">
    <source>
        <dbReference type="ARBA" id="ARBA00022949"/>
    </source>
</evidence>
<dbReference type="InterPro" id="IPR003598">
    <property type="entry name" value="Ig_sub2"/>
</dbReference>
<feature type="signal peptide" evidence="19">
    <location>
        <begin position="1"/>
        <end position="18"/>
    </location>
</feature>
<dbReference type="GO" id="GO:0045211">
    <property type="term" value="C:postsynaptic membrane"/>
    <property type="evidence" value="ECO:0007669"/>
    <property type="project" value="Ensembl"/>
</dbReference>
<evidence type="ECO:0000256" key="9">
    <source>
        <dbReference type="ARBA" id="ARBA00022989"/>
    </source>
</evidence>
<keyword evidence="11" id="KW-1015">Disulfide bond</keyword>
<sequence length="325" mass="35698">MSLLRLLLLVSYYVGTLGTHTEIKRVAEEKVTLPCHHQLGLPEKDTLDIEWLLTDNEGNQKAVITYSSHHVYNNLTEEQKGRVAFASNFLAGDASLQIEPLKPSDEGRYTCKVKNSGRYVWSHVILKVLVRPSKPKCEMEGELTEGSDLTLQCESSSGTEPIVYYWQRIREKEGEDERLPPKSRIDYNNPGRVLLQNLTMSSSGLYQCTAGNEAGKESCVVRVTVQEDAEAPKARLVKPSSSSSGSRSSRSGSSSTRSTANSASRSQRTLSTDAAPQPGLATQAYSLVGPEVRGTEPKKVHHATLTKAETTPSMIPSQSRAFQTV</sequence>
<keyword evidence="9" id="KW-1133">Transmembrane helix</keyword>
<dbReference type="InterPro" id="IPR042454">
    <property type="entry name" value="CLMP"/>
</dbReference>
<dbReference type="FunFam" id="2.60.40.10:FF:000095">
    <property type="entry name" value="immunoglobulin superfamily member 11 isoform X1"/>
    <property type="match status" value="1"/>
</dbReference>
<reference evidence="21" key="2">
    <citation type="submission" date="2025-09" db="UniProtKB">
        <authorList>
            <consortium name="Ensembl"/>
        </authorList>
    </citation>
    <scope>IDENTIFICATION</scope>
</reference>
<evidence type="ECO:0000256" key="6">
    <source>
        <dbReference type="ARBA" id="ARBA00022729"/>
    </source>
</evidence>
<evidence type="ECO:0000256" key="13">
    <source>
        <dbReference type="ARBA" id="ARBA00023319"/>
    </source>
</evidence>
<evidence type="ECO:0000256" key="3">
    <source>
        <dbReference type="ARBA" id="ARBA00022427"/>
    </source>
</evidence>
<proteinExistence type="predicted"/>
<dbReference type="AlphaFoldDB" id="A0A2K6UQ07"/>
<dbReference type="PANTHER" id="PTHR44783">
    <property type="entry name" value="CXADR-LIKE MEMBRANE PROTEIN"/>
    <property type="match status" value="1"/>
</dbReference>
<comment type="function">
    <text evidence="14">May be involved in the cell-cell adhesion. May play a role in adipocyte differentiation and development of obesity. Is required for normal small intestine development.</text>
</comment>
<keyword evidence="6 19" id="KW-0732">Signal</keyword>
<name>A0A2K6UQ07_SAIBB</name>
<evidence type="ECO:0000256" key="10">
    <source>
        <dbReference type="ARBA" id="ARBA00023136"/>
    </source>
</evidence>
<dbReference type="Pfam" id="PF07686">
    <property type="entry name" value="V-set"/>
    <property type="match status" value="1"/>
</dbReference>
<evidence type="ECO:0000256" key="16">
    <source>
        <dbReference type="ARBA" id="ARBA00079964"/>
    </source>
</evidence>
<dbReference type="FunFam" id="2.60.40.10:FF:000764">
    <property type="entry name" value="CXADR like membrane protein"/>
    <property type="match status" value="1"/>
</dbReference>
<dbReference type="CDD" id="cd20960">
    <property type="entry name" value="IgV_CAR_like"/>
    <property type="match status" value="1"/>
</dbReference>
<dbReference type="InterPro" id="IPR036179">
    <property type="entry name" value="Ig-like_dom_sf"/>
</dbReference>
<evidence type="ECO:0000256" key="7">
    <source>
        <dbReference type="ARBA" id="ARBA00022737"/>
    </source>
</evidence>
<dbReference type="InterPro" id="IPR013783">
    <property type="entry name" value="Ig-like_fold"/>
</dbReference>
<evidence type="ECO:0000313" key="21">
    <source>
        <dbReference type="Ensembl" id="ENSSBOP00000033942.1"/>
    </source>
</evidence>
<organism evidence="21 22">
    <name type="scientific">Saimiri boliviensis boliviensis</name>
    <name type="common">Bolivian squirrel monkey</name>
    <dbReference type="NCBI Taxonomy" id="39432"/>
    <lineage>
        <taxon>Eukaryota</taxon>
        <taxon>Metazoa</taxon>
        <taxon>Chordata</taxon>
        <taxon>Craniata</taxon>
        <taxon>Vertebrata</taxon>
        <taxon>Euteleostomi</taxon>
        <taxon>Mammalia</taxon>
        <taxon>Eutheria</taxon>
        <taxon>Euarchontoglires</taxon>
        <taxon>Primates</taxon>
        <taxon>Haplorrhini</taxon>
        <taxon>Platyrrhini</taxon>
        <taxon>Cebidae</taxon>
        <taxon>Saimiriinae</taxon>
        <taxon>Saimiri</taxon>
    </lineage>
</organism>
<evidence type="ECO:0000256" key="19">
    <source>
        <dbReference type="SAM" id="SignalP"/>
    </source>
</evidence>
<feature type="region of interest" description="Disordered" evidence="18">
    <location>
        <begin position="231"/>
        <end position="325"/>
    </location>
</feature>
<dbReference type="GO" id="GO:0005923">
    <property type="term" value="C:bicellular tight junction"/>
    <property type="evidence" value="ECO:0007669"/>
    <property type="project" value="UniProtKB-SubCell"/>
</dbReference>
<dbReference type="Proteomes" id="UP000233220">
    <property type="component" value="Unplaced"/>
</dbReference>
<keyword evidence="22" id="KW-1185">Reference proteome</keyword>
<dbReference type="Gene3D" id="2.60.40.10">
    <property type="entry name" value="Immunoglobulins"/>
    <property type="match status" value="2"/>
</dbReference>
<evidence type="ECO:0000256" key="17">
    <source>
        <dbReference type="ARBA" id="ARBA00082856"/>
    </source>
</evidence>
<reference evidence="21" key="1">
    <citation type="submission" date="2025-08" db="UniProtKB">
        <authorList>
            <consortium name="Ensembl"/>
        </authorList>
    </citation>
    <scope>IDENTIFICATION</scope>
</reference>
<accession>A0A2K6UQ07</accession>
<dbReference type="STRING" id="39432.ENSSBOP00000033942"/>
<dbReference type="OMA" id="RYSCKVK"/>
<feature type="domain" description="Ig-like" evidence="20">
    <location>
        <begin position="29"/>
        <end position="116"/>
    </location>
</feature>
<dbReference type="GO" id="GO:0005881">
    <property type="term" value="C:cytoplasmic microtubule"/>
    <property type="evidence" value="ECO:0007669"/>
    <property type="project" value="Ensembl"/>
</dbReference>
<keyword evidence="4" id="KW-1003">Cell membrane</keyword>
<evidence type="ECO:0000256" key="15">
    <source>
        <dbReference type="ARBA" id="ARBA00070693"/>
    </source>
</evidence>
<evidence type="ECO:0000256" key="5">
    <source>
        <dbReference type="ARBA" id="ARBA00022692"/>
    </source>
</evidence>
<evidence type="ECO:0000256" key="12">
    <source>
        <dbReference type="ARBA" id="ARBA00023180"/>
    </source>
</evidence>
<keyword evidence="8" id="KW-0965">Cell junction</keyword>
<keyword evidence="5" id="KW-0812">Transmembrane</keyword>
<evidence type="ECO:0000256" key="14">
    <source>
        <dbReference type="ARBA" id="ARBA00055360"/>
    </source>
</evidence>
<dbReference type="Ensembl" id="ENSSBOT00000050860.1">
    <property type="protein sequence ID" value="ENSSBOP00000033942.1"/>
    <property type="gene ID" value="ENSSBOG00000033154.1"/>
</dbReference>
<dbReference type="SMART" id="SM00408">
    <property type="entry name" value="IGc2"/>
    <property type="match status" value="2"/>
</dbReference>
<comment type="subcellular location">
    <subcellularLocation>
        <location evidence="2">Cell junction</location>
        <location evidence="2">Tight junction</location>
    </subcellularLocation>
    <subcellularLocation>
        <location evidence="1">Cell membrane</location>
        <topology evidence="1">Single-pass type I membrane protein</topology>
    </subcellularLocation>
</comment>
<feature type="compositionally biased region" description="Polar residues" evidence="18">
    <location>
        <begin position="307"/>
        <end position="325"/>
    </location>
</feature>
<dbReference type="SMART" id="SM00406">
    <property type="entry name" value="IGv"/>
    <property type="match status" value="1"/>
</dbReference>
<dbReference type="PROSITE" id="PS50835">
    <property type="entry name" value="IG_LIKE"/>
    <property type="match status" value="2"/>
</dbReference>
<evidence type="ECO:0000256" key="11">
    <source>
        <dbReference type="ARBA" id="ARBA00023157"/>
    </source>
</evidence>
<dbReference type="SUPFAM" id="SSF48726">
    <property type="entry name" value="Immunoglobulin"/>
    <property type="match status" value="2"/>
</dbReference>
<feature type="compositionally biased region" description="Low complexity" evidence="18">
    <location>
        <begin position="240"/>
        <end position="266"/>
    </location>
</feature>
<dbReference type="GO" id="GO:0009986">
    <property type="term" value="C:cell surface"/>
    <property type="evidence" value="ECO:0007669"/>
    <property type="project" value="TreeGrafter"/>
</dbReference>
<dbReference type="GO" id="GO:0048565">
    <property type="term" value="P:digestive tract development"/>
    <property type="evidence" value="ECO:0007669"/>
    <property type="project" value="Ensembl"/>
</dbReference>